<dbReference type="Proteomes" id="UP000751614">
    <property type="component" value="Unassembled WGS sequence"/>
</dbReference>
<dbReference type="EMBL" id="VCNI01000001">
    <property type="protein sequence ID" value="TMU56001.1"/>
    <property type="molecule type" value="Genomic_DNA"/>
</dbReference>
<comment type="caution">
    <text evidence="4">The sequence shown here is derived from an EMBL/GenBank/DDBJ whole genome shotgun (WGS) entry which is preliminary data.</text>
</comment>
<feature type="domain" description="DUF4350" evidence="3">
    <location>
        <begin position="40"/>
        <end position="233"/>
    </location>
</feature>
<dbReference type="Pfam" id="PF14258">
    <property type="entry name" value="DUF4350"/>
    <property type="match status" value="1"/>
</dbReference>
<keyword evidence="2" id="KW-1133">Transmembrane helix</keyword>
<keyword evidence="2" id="KW-0812">Transmembrane</keyword>
<keyword evidence="1" id="KW-0175">Coiled coil</keyword>
<protein>
    <submittedName>
        <fullName evidence="4">DUF4350 domain-containing protein</fullName>
    </submittedName>
</protein>
<sequence length="404" mass="46599">MFKKGRAYIIISVITVGLLLLLEYNKPKKVNWFPSYVTHHKIPYGTYVLNELMEDFYPERLQQVTRPPFEFLQNREDLEGTYFFVNESVYFGESELNALLDWVDQGNTLFVASKGFDEALLDTLHLAEEYLYSTEDLEPEFHHKLVNPKLASKEISFSKNYNAQTFSKIDTLNTVVLGEVRKNADSVQSTSKGINAIKQPFGQGTIVLSSFPEAFTNYFILKEEHRNYTAGLLSYLPASGAILMDNHYKSGKSFYTSPMYLFLNTKEFKWAYYLVLIGALVYVIFEGKRKQRAIPVVTPLKNQTLAFTRTIADMYFENGEQKQITAHKIAYFLDYIRMRLHISTQTMDEAFLNRLAIRSNNDPTDVQKLFKLIAKLQGKTQISNTELEELNKKIEAFKAKVDGK</sequence>
<accession>A0ABY2WMW0</accession>
<evidence type="ECO:0000256" key="1">
    <source>
        <dbReference type="SAM" id="Coils"/>
    </source>
</evidence>
<dbReference type="InterPro" id="IPR025646">
    <property type="entry name" value="DUF4350"/>
</dbReference>
<evidence type="ECO:0000313" key="4">
    <source>
        <dbReference type="EMBL" id="TMU56001.1"/>
    </source>
</evidence>
<dbReference type="RefSeq" id="WP_138831990.1">
    <property type="nucleotide sequence ID" value="NZ_VCNI01000001.1"/>
</dbReference>
<keyword evidence="2" id="KW-0472">Membrane</keyword>
<feature type="transmembrane region" description="Helical" evidence="2">
    <location>
        <begin position="268"/>
        <end position="285"/>
    </location>
</feature>
<evidence type="ECO:0000259" key="3">
    <source>
        <dbReference type="Pfam" id="PF14258"/>
    </source>
</evidence>
<gene>
    <name evidence="4" type="ORF">FGG15_00205</name>
</gene>
<reference evidence="4 5" key="1">
    <citation type="submission" date="2019-05" db="EMBL/GenBank/DDBJ databases">
        <title>Flagellimonas sp. AsT0115, sp. nov., isolated from a marine red algae, Asparagopsis taxiformis.</title>
        <authorList>
            <person name="Kim J."/>
            <person name="Jeong S.E."/>
            <person name="Jeon C.O."/>
        </authorList>
    </citation>
    <scope>NUCLEOTIDE SEQUENCE [LARGE SCALE GENOMIC DNA]</scope>
    <source>
        <strain evidence="4 5">AsT0115</strain>
    </source>
</reference>
<organism evidence="4 5">
    <name type="scientific">Flagellimonas algicola</name>
    <dbReference type="NCBI Taxonomy" id="2583815"/>
    <lineage>
        <taxon>Bacteria</taxon>
        <taxon>Pseudomonadati</taxon>
        <taxon>Bacteroidota</taxon>
        <taxon>Flavobacteriia</taxon>
        <taxon>Flavobacteriales</taxon>
        <taxon>Flavobacteriaceae</taxon>
        <taxon>Flagellimonas</taxon>
    </lineage>
</organism>
<evidence type="ECO:0000313" key="5">
    <source>
        <dbReference type="Proteomes" id="UP000751614"/>
    </source>
</evidence>
<name>A0ABY2WMW0_9FLAO</name>
<feature type="transmembrane region" description="Helical" evidence="2">
    <location>
        <begin position="6"/>
        <end position="24"/>
    </location>
</feature>
<feature type="coiled-coil region" evidence="1">
    <location>
        <begin position="373"/>
        <end position="400"/>
    </location>
</feature>
<evidence type="ECO:0000256" key="2">
    <source>
        <dbReference type="SAM" id="Phobius"/>
    </source>
</evidence>
<proteinExistence type="predicted"/>
<keyword evidence="5" id="KW-1185">Reference proteome</keyword>